<comment type="caution">
    <text evidence="2">The sequence shown here is derived from an EMBL/GenBank/DDBJ whole genome shotgun (WGS) entry which is preliminary data.</text>
</comment>
<protein>
    <submittedName>
        <fullName evidence="2">Uncharacterized protein</fullName>
    </submittedName>
</protein>
<evidence type="ECO:0000313" key="2">
    <source>
        <dbReference type="EMBL" id="KAK8018331.1"/>
    </source>
</evidence>
<gene>
    <name evidence="2" type="ORF">PG991_007521</name>
</gene>
<name>A0ABR1RTN9_9PEZI</name>
<accession>A0ABR1RTN9</accession>
<keyword evidence="3" id="KW-1185">Reference proteome</keyword>
<evidence type="ECO:0000256" key="1">
    <source>
        <dbReference type="SAM" id="MobiDB-lite"/>
    </source>
</evidence>
<dbReference type="Proteomes" id="UP001396898">
    <property type="component" value="Unassembled WGS sequence"/>
</dbReference>
<reference evidence="2 3" key="1">
    <citation type="submission" date="2023-01" db="EMBL/GenBank/DDBJ databases">
        <title>Analysis of 21 Apiospora genomes using comparative genomics revels a genus with tremendous synthesis potential of carbohydrate active enzymes and secondary metabolites.</title>
        <authorList>
            <person name="Sorensen T."/>
        </authorList>
    </citation>
    <scope>NUCLEOTIDE SEQUENCE [LARGE SCALE GENOMIC DNA]</scope>
    <source>
        <strain evidence="2 3">CBS 20057</strain>
    </source>
</reference>
<proteinExistence type="predicted"/>
<evidence type="ECO:0000313" key="3">
    <source>
        <dbReference type="Proteomes" id="UP001396898"/>
    </source>
</evidence>
<sequence>MNRAGRRTSGFPSPLLLVPRSVNDDEKSKTDGLSATRPLDLCSLIAQFVIITRWLVQLAVLRPNGQYMEWSGRNLADPARLSEEPEGMVVSEDEMRRRPPHHFIGNRGDLSGTGLGVTRTSCQPLIFPQIAKSDGIFWDGYVDGSPYSAECARVGPGLPPDQETKIPLVDHRNPSTVDTSHSANLSGRMI</sequence>
<organism evidence="2 3">
    <name type="scientific">Apiospora marii</name>
    <dbReference type="NCBI Taxonomy" id="335849"/>
    <lineage>
        <taxon>Eukaryota</taxon>
        <taxon>Fungi</taxon>
        <taxon>Dikarya</taxon>
        <taxon>Ascomycota</taxon>
        <taxon>Pezizomycotina</taxon>
        <taxon>Sordariomycetes</taxon>
        <taxon>Xylariomycetidae</taxon>
        <taxon>Amphisphaeriales</taxon>
        <taxon>Apiosporaceae</taxon>
        <taxon>Apiospora</taxon>
    </lineage>
</organism>
<feature type="region of interest" description="Disordered" evidence="1">
    <location>
        <begin position="1"/>
        <end position="33"/>
    </location>
</feature>
<dbReference type="EMBL" id="JAQQWI010000010">
    <property type="protein sequence ID" value="KAK8018331.1"/>
    <property type="molecule type" value="Genomic_DNA"/>
</dbReference>